<reference evidence="2" key="1">
    <citation type="submission" date="2015-04" db="UniProtKB">
        <authorList>
            <consortium name="EnsemblPlants"/>
        </authorList>
    </citation>
    <scope>IDENTIFICATION</scope>
</reference>
<keyword evidence="3" id="KW-1185">Reference proteome</keyword>
<feature type="region of interest" description="Disordered" evidence="1">
    <location>
        <begin position="230"/>
        <end position="279"/>
    </location>
</feature>
<dbReference type="AlphaFoldDB" id="A0A0E0CL29"/>
<evidence type="ECO:0000256" key="1">
    <source>
        <dbReference type="SAM" id="MobiDB-lite"/>
    </source>
</evidence>
<accession>A0A0E0CL29</accession>
<dbReference type="HOGENOM" id="CLU_814772_0_0_1"/>
<organism evidence="2">
    <name type="scientific">Oryza meridionalis</name>
    <dbReference type="NCBI Taxonomy" id="40149"/>
    <lineage>
        <taxon>Eukaryota</taxon>
        <taxon>Viridiplantae</taxon>
        <taxon>Streptophyta</taxon>
        <taxon>Embryophyta</taxon>
        <taxon>Tracheophyta</taxon>
        <taxon>Spermatophyta</taxon>
        <taxon>Magnoliopsida</taxon>
        <taxon>Liliopsida</taxon>
        <taxon>Poales</taxon>
        <taxon>Poaceae</taxon>
        <taxon>BOP clade</taxon>
        <taxon>Oryzoideae</taxon>
        <taxon>Oryzeae</taxon>
        <taxon>Oryzinae</taxon>
        <taxon>Oryza</taxon>
    </lineage>
</organism>
<name>A0A0E0CL29_9ORYZ</name>
<reference evidence="2" key="2">
    <citation type="submission" date="2018-05" db="EMBL/GenBank/DDBJ databases">
        <title>OmerRS3 (Oryza meridionalis Reference Sequence Version 3).</title>
        <authorList>
            <person name="Zhang J."/>
            <person name="Kudrna D."/>
            <person name="Lee S."/>
            <person name="Talag J."/>
            <person name="Welchert J."/>
            <person name="Wing R.A."/>
        </authorList>
    </citation>
    <scope>NUCLEOTIDE SEQUENCE [LARGE SCALE GENOMIC DNA]</scope>
    <source>
        <strain evidence="2">cv. OR44</strain>
    </source>
</reference>
<dbReference type="Gramene" id="OMERI02G18050.5">
    <property type="protein sequence ID" value="OMERI02G18050.5"/>
    <property type="gene ID" value="OMERI02G18050"/>
</dbReference>
<protein>
    <submittedName>
        <fullName evidence="2">Uncharacterized protein</fullName>
    </submittedName>
</protein>
<evidence type="ECO:0000313" key="3">
    <source>
        <dbReference type="Proteomes" id="UP000008021"/>
    </source>
</evidence>
<proteinExistence type="predicted"/>
<sequence length="341" mass="36723">MVVRTLLKSRPTSLAMPKVTCLESVPELEPLLTNSALLFPSQQKPRSRTRLTCWIVPSVTTSVLNCFSPCRRPSSFLTATGVPSGSAPLNTVPKLPLPSFSEKSLVASSSSSDPCTAVTLPLLRRIRNTAATATTVTRLAKSSTTAATTLPRITIDFFHECSVDDAGTSEWVKHRSGEARIALAILIRRVGFHVDELAVPHEALRSVVNAVQEQSTRQVCAHALSFPAPAGASTEPFGSRTVYGSARNPSPGCRLTQPPAAFSSLHSSDDRGSKPAGHRHSGLVVLLQTPKGPHEPYTSHASWGNEQKRIHFPAVSLHCRRRICPFTSSMKLPTAPGSRSR</sequence>
<evidence type="ECO:0000313" key="2">
    <source>
        <dbReference type="EnsemblPlants" id="OMERI02G18050.5"/>
    </source>
</evidence>
<dbReference type="EnsemblPlants" id="OMERI02G18050.5">
    <property type="protein sequence ID" value="OMERI02G18050.5"/>
    <property type="gene ID" value="OMERI02G18050"/>
</dbReference>
<dbReference type="Proteomes" id="UP000008021">
    <property type="component" value="Chromosome 2"/>
</dbReference>